<feature type="compositionally biased region" description="Basic and acidic residues" evidence="1">
    <location>
        <begin position="13"/>
        <end position="24"/>
    </location>
</feature>
<gene>
    <name evidence="2" type="ORF">ENM99_00525</name>
</gene>
<protein>
    <recommendedName>
        <fullName evidence="3">Transposase</fullName>
    </recommendedName>
</protein>
<proteinExistence type="predicted"/>
<comment type="caution">
    <text evidence="2">The sequence shown here is derived from an EMBL/GenBank/DDBJ whole genome shotgun (WGS) entry which is preliminary data.</text>
</comment>
<dbReference type="EMBL" id="DRZX01000027">
    <property type="protein sequence ID" value="HHS48350.1"/>
    <property type="molecule type" value="Genomic_DNA"/>
</dbReference>
<feature type="compositionally biased region" description="Basic residues" evidence="1">
    <location>
        <begin position="1"/>
        <end position="10"/>
    </location>
</feature>
<evidence type="ECO:0000313" key="2">
    <source>
        <dbReference type="EMBL" id="HHS48350.1"/>
    </source>
</evidence>
<evidence type="ECO:0008006" key="3">
    <source>
        <dbReference type="Google" id="ProtNLM"/>
    </source>
</evidence>
<organism evidence="2">
    <name type="scientific">Desulfurella acetivorans</name>
    <dbReference type="NCBI Taxonomy" id="33002"/>
    <lineage>
        <taxon>Bacteria</taxon>
        <taxon>Pseudomonadati</taxon>
        <taxon>Campylobacterota</taxon>
        <taxon>Desulfurellia</taxon>
        <taxon>Desulfurellales</taxon>
        <taxon>Desulfurellaceae</taxon>
        <taxon>Desulfurella</taxon>
    </lineage>
</organism>
<evidence type="ECO:0000256" key="1">
    <source>
        <dbReference type="SAM" id="MobiDB-lite"/>
    </source>
</evidence>
<accession>A0A7C6E7U1</accession>
<feature type="region of interest" description="Disordered" evidence="1">
    <location>
        <begin position="1"/>
        <end position="24"/>
    </location>
</feature>
<name>A0A7C6E7U1_DESAE</name>
<dbReference type="AlphaFoldDB" id="A0A7C6E7U1"/>
<dbReference type="Proteomes" id="UP000886400">
    <property type="component" value="Unassembled WGS sequence"/>
</dbReference>
<reference evidence="2" key="1">
    <citation type="journal article" date="2020" name="mSystems">
        <title>Genome- and Community-Level Interaction Insights into Carbon Utilization and Element Cycling Functions of Hydrothermarchaeota in Hydrothermal Sediment.</title>
        <authorList>
            <person name="Zhou Z."/>
            <person name="Liu Y."/>
            <person name="Xu W."/>
            <person name="Pan J."/>
            <person name="Luo Z.H."/>
            <person name="Li M."/>
        </authorList>
    </citation>
    <scope>NUCLEOTIDE SEQUENCE [LARGE SCALE GENOMIC DNA]</scope>
    <source>
        <strain evidence="2">SpSt-1135</strain>
    </source>
</reference>
<sequence length="74" mass="8767">MTKPKARKYAKNGVKELSKSKDKNDKAHLKQALKYYIDTFKQLGNKDLSDYFEKTYNKTFLHIQIEEVNPKDKN</sequence>